<comment type="caution">
    <text evidence="2">The sequence shown here is derived from an EMBL/GenBank/DDBJ whole genome shotgun (WGS) entry which is preliminary data.</text>
</comment>
<accession>A0A8J3JCG0</accession>
<dbReference type="RefSeq" id="WP_203664303.1">
    <property type="nucleotide sequence ID" value="NZ_BAAAZM010000015.1"/>
</dbReference>
<feature type="region of interest" description="Disordered" evidence="1">
    <location>
        <begin position="193"/>
        <end position="241"/>
    </location>
</feature>
<dbReference type="AlphaFoldDB" id="A0A8J3JCG0"/>
<evidence type="ECO:0000256" key="1">
    <source>
        <dbReference type="SAM" id="MobiDB-lite"/>
    </source>
</evidence>
<feature type="compositionally biased region" description="Polar residues" evidence="1">
    <location>
        <begin position="328"/>
        <end position="338"/>
    </location>
</feature>
<dbReference type="Proteomes" id="UP000612808">
    <property type="component" value="Unassembled WGS sequence"/>
</dbReference>
<gene>
    <name evidence="2" type="ORF">Aru02nite_67240</name>
</gene>
<evidence type="ECO:0000313" key="2">
    <source>
        <dbReference type="EMBL" id="GID15835.1"/>
    </source>
</evidence>
<sequence>MNRVGNHSYHGYSHEKLQEMLDSAKPKVVQDTYAAAWQKVSTAVLNLAVALDATIEHGTWTGPAAEEFGRRLTATSTCARDAGSTTGDVASGLGYLADDIIAAQAKMPDKPALTPLSANTPADGVVGSSQGYVNSQHAQQKAADQAEKVMTELGGQMQGTASYWFPESMPAKPADLPSTPGGNGVVLHTSHAGAGPGAVPPTHGGTATNTSGPAGNAVHPVHIDMPPDAPGTQLAGAGGPVAPVGGQPAGLGSVGAGGVGHVGAGVASPAGLAAAPGPQAQPRLGGTGGEQPVSRSGGPLLGRSAGRRGDDPEEYSTWLTEDDMVWRDTSQAPPSLIE</sequence>
<reference evidence="2" key="1">
    <citation type="submission" date="2021-01" db="EMBL/GenBank/DDBJ databases">
        <title>Whole genome shotgun sequence of Actinocatenispora rupis NBRC 107355.</title>
        <authorList>
            <person name="Komaki H."/>
            <person name="Tamura T."/>
        </authorList>
    </citation>
    <scope>NUCLEOTIDE SEQUENCE</scope>
    <source>
        <strain evidence="2">NBRC 107355</strain>
    </source>
</reference>
<name>A0A8J3JCG0_9ACTN</name>
<dbReference type="EMBL" id="BOMB01000048">
    <property type="protein sequence ID" value="GID15835.1"/>
    <property type="molecule type" value="Genomic_DNA"/>
</dbReference>
<protein>
    <recommendedName>
        <fullName evidence="4">PPE family protein</fullName>
    </recommendedName>
</protein>
<feature type="compositionally biased region" description="Low complexity" evidence="1">
    <location>
        <begin position="270"/>
        <end position="284"/>
    </location>
</feature>
<evidence type="ECO:0000313" key="3">
    <source>
        <dbReference type="Proteomes" id="UP000612808"/>
    </source>
</evidence>
<evidence type="ECO:0008006" key="4">
    <source>
        <dbReference type="Google" id="ProtNLM"/>
    </source>
</evidence>
<dbReference type="Gene3D" id="1.20.1260.20">
    <property type="entry name" value="PPE superfamily"/>
    <property type="match status" value="1"/>
</dbReference>
<proteinExistence type="predicted"/>
<dbReference type="InterPro" id="IPR038332">
    <property type="entry name" value="PPE_sf"/>
</dbReference>
<organism evidence="2 3">
    <name type="scientific">Actinocatenispora rupis</name>
    <dbReference type="NCBI Taxonomy" id="519421"/>
    <lineage>
        <taxon>Bacteria</taxon>
        <taxon>Bacillati</taxon>
        <taxon>Actinomycetota</taxon>
        <taxon>Actinomycetes</taxon>
        <taxon>Micromonosporales</taxon>
        <taxon>Micromonosporaceae</taxon>
        <taxon>Actinocatenispora</taxon>
    </lineage>
</organism>
<feature type="region of interest" description="Disordered" evidence="1">
    <location>
        <begin position="270"/>
        <end position="338"/>
    </location>
</feature>
<keyword evidence="3" id="KW-1185">Reference proteome</keyword>